<evidence type="ECO:0000313" key="4">
    <source>
        <dbReference type="Proteomes" id="UP000231214"/>
    </source>
</evidence>
<dbReference type="InterPro" id="IPR026363">
    <property type="entry name" value="CxxC-x17-CxxC_dom"/>
</dbReference>
<protein>
    <recommendedName>
        <fullName evidence="2">CxxC-x17-CxxC domain-containing protein</fullName>
    </recommendedName>
</protein>
<evidence type="ECO:0000313" key="3">
    <source>
        <dbReference type="EMBL" id="PIU02199.1"/>
    </source>
</evidence>
<dbReference type="NCBIfam" id="TIGR04272">
    <property type="entry name" value="cxxc_cxxc_Mbark"/>
    <property type="match status" value="1"/>
</dbReference>
<proteinExistence type="predicted"/>
<sequence>MTDKDDQTQPVADENADVDVTGEAPAAAPADDQPTDQPQVAPADDSAGGQAASRDQYGRQMYTVKCSSCGKDAQVPFQPSGDRPVYCRDCYMQQRQQRTGGPRR</sequence>
<gene>
    <name evidence="3" type="ORF">COT66_01460</name>
</gene>
<evidence type="ECO:0000256" key="1">
    <source>
        <dbReference type="SAM" id="MobiDB-lite"/>
    </source>
</evidence>
<feature type="compositionally biased region" description="Low complexity" evidence="1">
    <location>
        <begin position="24"/>
        <end position="45"/>
    </location>
</feature>
<feature type="domain" description="CxxC-x17-CxxC" evidence="2">
    <location>
        <begin position="59"/>
        <end position="95"/>
    </location>
</feature>
<feature type="region of interest" description="Disordered" evidence="1">
    <location>
        <begin position="1"/>
        <end position="56"/>
    </location>
</feature>
<reference evidence="4" key="1">
    <citation type="submission" date="2017-09" db="EMBL/GenBank/DDBJ databases">
        <title>Depth-based differentiation of microbial function through sediment-hosted aquifers and enrichment of novel symbionts in the deep terrestrial subsurface.</title>
        <authorList>
            <person name="Probst A.J."/>
            <person name="Ladd B."/>
            <person name="Jarett J.K."/>
            <person name="Geller-Mcgrath D.E."/>
            <person name="Sieber C.M.K."/>
            <person name="Emerson J.B."/>
            <person name="Anantharaman K."/>
            <person name="Thomas B.C."/>
            <person name="Malmstrom R."/>
            <person name="Stieglmeier M."/>
            <person name="Klingl A."/>
            <person name="Woyke T."/>
            <person name="Ryan C.M."/>
            <person name="Banfield J.F."/>
        </authorList>
    </citation>
    <scope>NUCLEOTIDE SEQUENCE [LARGE SCALE GENOMIC DNA]</scope>
</reference>
<organism evidence="3 4">
    <name type="scientific">Candidatus Shapirobacteria bacterium CG09_land_8_20_14_0_10_49_15</name>
    <dbReference type="NCBI Taxonomy" id="1974482"/>
    <lineage>
        <taxon>Bacteria</taxon>
        <taxon>Candidatus Shapironibacteriota</taxon>
    </lineage>
</organism>
<evidence type="ECO:0000259" key="2">
    <source>
        <dbReference type="Pfam" id="PF23477"/>
    </source>
</evidence>
<accession>A0A2M6XB30</accession>
<name>A0A2M6XB30_9BACT</name>
<dbReference type="EMBL" id="PEZK01000023">
    <property type="protein sequence ID" value="PIU02199.1"/>
    <property type="molecule type" value="Genomic_DNA"/>
</dbReference>
<dbReference type="AlphaFoldDB" id="A0A2M6XB30"/>
<dbReference type="Proteomes" id="UP000231214">
    <property type="component" value="Unassembled WGS sequence"/>
</dbReference>
<dbReference type="Pfam" id="PF23477">
    <property type="entry name" value="zf_Tbcl_2"/>
    <property type="match status" value="1"/>
</dbReference>
<comment type="caution">
    <text evidence="3">The sequence shown here is derived from an EMBL/GenBank/DDBJ whole genome shotgun (WGS) entry which is preliminary data.</text>
</comment>